<dbReference type="GO" id="GO:0005634">
    <property type="term" value="C:nucleus"/>
    <property type="evidence" value="ECO:0007669"/>
    <property type="project" value="UniProtKB-SubCell"/>
</dbReference>
<dbReference type="Proteomes" id="UP000694557">
    <property type="component" value="Unassembled WGS sequence"/>
</dbReference>
<feature type="repeat" description="ARM" evidence="12">
    <location>
        <begin position="284"/>
        <end position="322"/>
    </location>
</feature>
<keyword evidence="5" id="KW-0963">Cytoplasm</keyword>
<accession>A0A8C7CWJ7</accession>
<dbReference type="Gene3D" id="1.20.5.690">
    <property type="entry name" value="Importin-alpha, importin-beta-binding domain"/>
    <property type="match status" value="1"/>
</dbReference>
<evidence type="ECO:0000259" key="14">
    <source>
        <dbReference type="PROSITE" id="PS51214"/>
    </source>
</evidence>
<organism evidence="15 16">
    <name type="scientific">Oncorhynchus kisutch</name>
    <name type="common">Coho salmon</name>
    <name type="synonym">Salmo kisutch</name>
    <dbReference type="NCBI Taxonomy" id="8019"/>
    <lineage>
        <taxon>Eukaryota</taxon>
        <taxon>Metazoa</taxon>
        <taxon>Chordata</taxon>
        <taxon>Craniata</taxon>
        <taxon>Vertebrata</taxon>
        <taxon>Euteleostomi</taxon>
        <taxon>Actinopterygii</taxon>
        <taxon>Neopterygii</taxon>
        <taxon>Teleostei</taxon>
        <taxon>Protacanthopterygii</taxon>
        <taxon>Salmoniformes</taxon>
        <taxon>Salmonidae</taxon>
        <taxon>Salmoninae</taxon>
        <taxon>Oncorhynchus</taxon>
    </lineage>
</organism>
<dbReference type="InterPro" id="IPR036975">
    <property type="entry name" value="Importin-a_IBB_sf"/>
</dbReference>
<evidence type="ECO:0000256" key="13">
    <source>
        <dbReference type="SAM" id="MobiDB-lite"/>
    </source>
</evidence>
<dbReference type="Gene3D" id="1.25.10.10">
    <property type="entry name" value="Leucine-rich Repeat Variant"/>
    <property type="match status" value="1"/>
</dbReference>
<dbReference type="FunFam" id="1.20.5.690:FF:000004">
    <property type="entry name" value="Importin subunit alpha"/>
    <property type="match status" value="1"/>
</dbReference>
<protein>
    <recommendedName>
        <fullName evidence="11">Importin subunit alpha</fullName>
    </recommendedName>
</protein>
<dbReference type="InterPro" id="IPR016024">
    <property type="entry name" value="ARM-type_fold"/>
</dbReference>
<gene>
    <name evidence="15" type="primary">KPNA4</name>
    <name evidence="15" type="synonym">kpna4</name>
</gene>
<evidence type="ECO:0000313" key="16">
    <source>
        <dbReference type="Proteomes" id="UP000694557"/>
    </source>
</evidence>
<name>A0A8C7CWJ7_ONCKI</name>
<proteinExistence type="inferred from homology"/>
<keyword evidence="6" id="KW-0597">Phosphoprotein</keyword>
<reference evidence="15" key="1">
    <citation type="submission" date="2025-08" db="UniProtKB">
        <authorList>
            <consortium name="Ensembl"/>
        </authorList>
    </citation>
    <scope>IDENTIFICATION</scope>
</reference>
<evidence type="ECO:0000313" key="15">
    <source>
        <dbReference type="Ensembl" id="ENSOKIP00005010005.1"/>
    </source>
</evidence>
<dbReference type="GO" id="GO:0061608">
    <property type="term" value="F:nuclear import signal receptor activity"/>
    <property type="evidence" value="ECO:0007669"/>
    <property type="project" value="InterPro"/>
</dbReference>
<feature type="repeat" description="ARM" evidence="12">
    <location>
        <begin position="157"/>
        <end position="184"/>
    </location>
</feature>
<evidence type="ECO:0000256" key="1">
    <source>
        <dbReference type="ARBA" id="ARBA00004123"/>
    </source>
</evidence>
<keyword evidence="7" id="KW-0677">Repeat</keyword>
<dbReference type="PIRSF" id="PIRSF005673">
    <property type="entry name" value="Importin_alpha"/>
    <property type="match status" value="1"/>
</dbReference>
<dbReference type="Pfam" id="PF01749">
    <property type="entry name" value="IBB"/>
    <property type="match status" value="1"/>
</dbReference>
<dbReference type="PANTHER" id="PTHR23316">
    <property type="entry name" value="IMPORTIN ALPHA"/>
    <property type="match status" value="1"/>
</dbReference>
<keyword evidence="9" id="KW-0007">Acetylation</keyword>
<dbReference type="AlphaFoldDB" id="A0A8C7CWJ7"/>
<dbReference type="SMART" id="SM00185">
    <property type="entry name" value="ARM"/>
    <property type="match status" value="7"/>
</dbReference>
<keyword evidence="8 11" id="KW-0653">Protein transport</keyword>
<evidence type="ECO:0000256" key="6">
    <source>
        <dbReference type="ARBA" id="ARBA00022553"/>
    </source>
</evidence>
<feature type="compositionally biased region" description="Basic and acidic residues" evidence="13">
    <location>
        <begin position="1"/>
        <end position="11"/>
    </location>
</feature>
<evidence type="ECO:0000256" key="3">
    <source>
        <dbReference type="ARBA" id="ARBA00010394"/>
    </source>
</evidence>
<keyword evidence="16" id="KW-1185">Reference proteome</keyword>
<evidence type="ECO:0000256" key="11">
    <source>
        <dbReference type="PIRNR" id="PIRNR005673"/>
    </source>
</evidence>
<evidence type="ECO:0000256" key="12">
    <source>
        <dbReference type="PROSITE-ProRule" id="PRU00259"/>
    </source>
</evidence>
<dbReference type="PROSITE" id="PS51214">
    <property type="entry name" value="IBB"/>
    <property type="match status" value="1"/>
</dbReference>
<evidence type="ECO:0000256" key="5">
    <source>
        <dbReference type="ARBA" id="ARBA00022490"/>
    </source>
</evidence>
<reference evidence="15" key="2">
    <citation type="submission" date="2025-09" db="UniProtKB">
        <authorList>
            <consortium name="Ensembl"/>
        </authorList>
    </citation>
    <scope>IDENTIFICATION</scope>
</reference>
<dbReference type="PROSITE" id="PS50176">
    <property type="entry name" value="ARM_REPEAT"/>
    <property type="match status" value="3"/>
</dbReference>
<feature type="repeat" description="ARM" evidence="12">
    <location>
        <begin position="114"/>
        <end position="158"/>
    </location>
</feature>
<evidence type="ECO:0000256" key="10">
    <source>
        <dbReference type="ARBA" id="ARBA00023242"/>
    </source>
</evidence>
<dbReference type="GO" id="GO:0005737">
    <property type="term" value="C:cytoplasm"/>
    <property type="evidence" value="ECO:0007669"/>
    <property type="project" value="UniProtKB-SubCell"/>
</dbReference>
<evidence type="ECO:0000256" key="9">
    <source>
        <dbReference type="ARBA" id="ARBA00022990"/>
    </source>
</evidence>
<evidence type="ECO:0000256" key="2">
    <source>
        <dbReference type="ARBA" id="ARBA00004496"/>
    </source>
</evidence>
<evidence type="ECO:0000256" key="8">
    <source>
        <dbReference type="ARBA" id="ARBA00022927"/>
    </source>
</evidence>
<comment type="similarity">
    <text evidence="3 11">Belongs to the importin alpha family.</text>
</comment>
<sequence length="486" mass="53920">MSDNEKLDNQRLKNFKNKGRDLETMRRQRTEVVVELRKNKRDEHLLKRRNVPHEDTCEDSDADGDFRSQNTSLEAIVQNATSDNQGVQLSAVQAARKLLSSDRNPPIDDLIKSGILPILVHCLDRDDNPSLQFEAAWALTNIASGTSEQTQAVVQSNAVPLFLRLLHSPHQNVCEQAVWALGNIIGDGPQCRDYVISLGVVKPLLSFISPSIPITFLRNVTWVMVNLCRHKDPPPPMETIQEILPALCVLIHHTDVNILVDTVWALSYLTDAGNEQIQMVIDSGIVPNLVPLLSHQEVKVQTAALRAVGNIVTGTDEQTQVVLNCDALGHFPSLLTHPKEKINKGDFGTQKEAAWAISNLTISGRKDQVAYLIQQQVIPPFCNLLTVKDAQVVQVVLDGLSNILKMADDEAETIANLIEECGGLEKVEQLQNHENEDIYKLAYEIIDQFFSSDDIDEDSSLVPEAIQGGTYGFNSSTNVPTEGFQF</sequence>
<comment type="subcellular location">
    <subcellularLocation>
        <location evidence="2">Cytoplasm</location>
    </subcellularLocation>
    <subcellularLocation>
        <location evidence="1">Nucleus</location>
    </subcellularLocation>
</comment>
<dbReference type="InterPro" id="IPR002652">
    <property type="entry name" value="Importin-a_IBB"/>
</dbReference>
<evidence type="ECO:0000256" key="7">
    <source>
        <dbReference type="ARBA" id="ARBA00022737"/>
    </source>
</evidence>
<dbReference type="InterPro" id="IPR011989">
    <property type="entry name" value="ARM-like"/>
</dbReference>
<evidence type="ECO:0000256" key="4">
    <source>
        <dbReference type="ARBA" id="ARBA00022448"/>
    </source>
</evidence>
<dbReference type="Pfam" id="PF00514">
    <property type="entry name" value="Arm"/>
    <property type="match status" value="7"/>
</dbReference>
<dbReference type="InterPro" id="IPR024931">
    <property type="entry name" value="Importin_alpha"/>
</dbReference>
<keyword evidence="4 11" id="KW-0813">Transport</keyword>
<dbReference type="SUPFAM" id="SSF48371">
    <property type="entry name" value="ARM repeat"/>
    <property type="match status" value="1"/>
</dbReference>
<dbReference type="Pfam" id="PF16186">
    <property type="entry name" value="Arm_3"/>
    <property type="match status" value="1"/>
</dbReference>
<dbReference type="InterPro" id="IPR000225">
    <property type="entry name" value="Armadillo"/>
</dbReference>
<dbReference type="FunFam" id="1.25.10.10:FF:000009">
    <property type="entry name" value="Importin subunit alpha"/>
    <property type="match status" value="1"/>
</dbReference>
<dbReference type="GeneTree" id="ENSGT01050000244891"/>
<dbReference type="Ensembl" id="ENSOKIT00005010642.1">
    <property type="protein sequence ID" value="ENSOKIP00005010005.1"/>
    <property type="gene ID" value="ENSOKIG00005004357.1"/>
</dbReference>
<feature type="domain" description="IBB" evidence="14">
    <location>
        <begin position="1"/>
        <end position="58"/>
    </location>
</feature>
<dbReference type="GO" id="GO:0006606">
    <property type="term" value="P:protein import into nucleus"/>
    <property type="evidence" value="ECO:0007669"/>
    <property type="project" value="InterPro"/>
</dbReference>
<keyword evidence="10" id="KW-0539">Nucleus</keyword>
<dbReference type="InterPro" id="IPR032413">
    <property type="entry name" value="Arm_3"/>
</dbReference>
<feature type="region of interest" description="Disordered" evidence="13">
    <location>
        <begin position="1"/>
        <end position="23"/>
    </location>
</feature>